<evidence type="ECO:0000313" key="1">
    <source>
        <dbReference type="EMBL" id="KAI8550750.1"/>
    </source>
</evidence>
<comment type="caution">
    <text evidence="1">The sequence shown here is derived from an EMBL/GenBank/DDBJ whole genome shotgun (WGS) entry which is preliminary data.</text>
</comment>
<organism evidence="1 2">
    <name type="scientific">Rhododendron molle</name>
    <name type="common">Chinese azalea</name>
    <name type="synonym">Azalea mollis</name>
    <dbReference type="NCBI Taxonomy" id="49168"/>
    <lineage>
        <taxon>Eukaryota</taxon>
        <taxon>Viridiplantae</taxon>
        <taxon>Streptophyta</taxon>
        <taxon>Embryophyta</taxon>
        <taxon>Tracheophyta</taxon>
        <taxon>Spermatophyta</taxon>
        <taxon>Magnoliopsida</taxon>
        <taxon>eudicotyledons</taxon>
        <taxon>Gunneridae</taxon>
        <taxon>Pentapetalae</taxon>
        <taxon>asterids</taxon>
        <taxon>Ericales</taxon>
        <taxon>Ericaceae</taxon>
        <taxon>Ericoideae</taxon>
        <taxon>Rhodoreae</taxon>
        <taxon>Rhododendron</taxon>
    </lineage>
</organism>
<dbReference type="Proteomes" id="UP001062846">
    <property type="component" value="Chromosome 6"/>
</dbReference>
<reference evidence="1" key="1">
    <citation type="submission" date="2022-02" db="EMBL/GenBank/DDBJ databases">
        <title>Plant Genome Project.</title>
        <authorList>
            <person name="Zhang R.-G."/>
        </authorList>
    </citation>
    <scope>NUCLEOTIDE SEQUENCE</scope>
    <source>
        <strain evidence="1">AT1</strain>
    </source>
</reference>
<sequence>MLARMLSMVLGICDTITITTTTTCFFKLHRSDKESLKVHGIGTNRISKDINPGDWKSPICSLNILARRLSMSNMVSPFAIYQQQIAMLKQQQSLLMAAIAKSGGVLPNFARNAQPPGANGTTLPTPNWPNVVFQFPGMMIPTTGNNELLKYMQ</sequence>
<evidence type="ECO:0000313" key="2">
    <source>
        <dbReference type="Proteomes" id="UP001062846"/>
    </source>
</evidence>
<dbReference type="EMBL" id="CM046393">
    <property type="protein sequence ID" value="KAI8550750.1"/>
    <property type="molecule type" value="Genomic_DNA"/>
</dbReference>
<name>A0ACC0NC38_RHOML</name>
<keyword evidence="2" id="KW-1185">Reference proteome</keyword>
<protein>
    <submittedName>
        <fullName evidence="1">Uncharacterized protein</fullName>
    </submittedName>
</protein>
<gene>
    <name evidence="1" type="ORF">RHMOL_Rhmol06G0132100</name>
</gene>
<proteinExistence type="predicted"/>
<accession>A0ACC0NC38</accession>